<keyword evidence="1" id="KW-0472">Membrane</keyword>
<proteinExistence type="predicted"/>
<feature type="transmembrane region" description="Helical" evidence="1">
    <location>
        <begin position="211"/>
        <end position="229"/>
    </location>
</feature>
<evidence type="ECO:0000313" key="3">
    <source>
        <dbReference type="Proteomes" id="UP000270299"/>
    </source>
</evidence>
<reference evidence="2 3" key="1">
    <citation type="submission" date="2018-10" db="EMBL/GenBank/DDBJ databases">
        <authorList>
            <person name="Li J."/>
        </authorList>
    </citation>
    <scope>NUCLEOTIDE SEQUENCE [LARGE SCALE GENOMIC DNA]</scope>
    <source>
        <strain evidence="2 3">CCTCC AB209002</strain>
    </source>
</reference>
<accession>A0A3L6ZWJ5</accession>
<dbReference type="RefSeq" id="WP_121672398.1">
    <property type="nucleotide sequence ID" value="NZ_BMXM01000005.1"/>
</dbReference>
<organism evidence="2 3">
    <name type="scientific">Mycetocola manganoxydans</name>
    <dbReference type="NCBI Taxonomy" id="699879"/>
    <lineage>
        <taxon>Bacteria</taxon>
        <taxon>Bacillati</taxon>
        <taxon>Actinomycetota</taxon>
        <taxon>Actinomycetes</taxon>
        <taxon>Micrococcales</taxon>
        <taxon>Microbacteriaceae</taxon>
        <taxon>Mycetocola</taxon>
    </lineage>
</organism>
<comment type="caution">
    <text evidence="2">The sequence shown here is derived from an EMBL/GenBank/DDBJ whole genome shotgun (WGS) entry which is preliminary data.</text>
</comment>
<feature type="transmembrane region" description="Helical" evidence="1">
    <location>
        <begin position="266"/>
        <end position="286"/>
    </location>
</feature>
<evidence type="ECO:0000313" key="2">
    <source>
        <dbReference type="EMBL" id="RLP71951.1"/>
    </source>
</evidence>
<keyword evidence="3" id="KW-1185">Reference proteome</keyword>
<dbReference type="EMBL" id="RCUV01000006">
    <property type="protein sequence ID" value="RLP71951.1"/>
    <property type="molecule type" value="Genomic_DNA"/>
</dbReference>
<dbReference type="AlphaFoldDB" id="A0A3L6ZWJ5"/>
<keyword evidence="1" id="KW-0812">Transmembrane</keyword>
<protein>
    <submittedName>
        <fullName evidence="2">Uncharacterized protein</fullName>
    </submittedName>
</protein>
<dbReference type="Proteomes" id="UP000270299">
    <property type="component" value="Unassembled WGS sequence"/>
</dbReference>
<feature type="transmembrane region" description="Helical" evidence="1">
    <location>
        <begin position="234"/>
        <end position="254"/>
    </location>
</feature>
<gene>
    <name evidence="2" type="ORF">D9V29_05820</name>
</gene>
<keyword evidence="1" id="KW-1133">Transmembrane helix</keyword>
<evidence type="ECO:0000256" key="1">
    <source>
        <dbReference type="SAM" id="Phobius"/>
    </source>
</evidence>
<sequence>MALTSPTKGYQLRRLEGNAGDIDKRGNDLVTLGQQMASTAEALKDIADSSLHKSLGTDKLAEAASETHEDLDKAGVRYELTGDVLVTYAGVLETAQNWIHPRIETITAAEETYQNALDAKSEAQSAADDLDRTWIWEEEPTPADRENAAEALGAATGALTTAKTDRDTLWTEFETTFTTWSDGYDDAVANLEKAMETAGNNDGFWENLNDFLAVLGAVIMVLAIVALFVSGPFALLLMGLIAVMSVIHFVGTLASAMTGHTTWDNVVWSAIGLVTFGAGGALAKIASKGATFGRVFSAGRSTLYQAARATLPRARWFTPFRNIGNWSTARGIARAGTQKPGWLVNPARSIVTGSTDTVRIQNFLANMGRNVPSQYTGVHTWILQQQGLASRGLGFQAAQTALWGTGTTASVGSTFGFLPKFG</sequence>
<dbReference type="OrthoDB" id="4966056at2"/>
<name>A0A3L6ZWJ5_9MICO</name>